<dbReference type="EMBL" id="FN653062">
    <property type="protein sequence ID" value="CBY24716.1"/>
    <property type="molecule type" value="Genomic_DNA"/>
</dbReference>
<evidence type="ECO:0000313" key="2">
    <source>
        <dbReference type="Proteomes" id="UP000001307"/>
    </source>
</evidence>
<organism evidence="1">
    <name type="scientific">Oikopleura dioica</name>
    <name type="common">Tunicate</name>
    <dbReference type="NCBI Taxonomy" id="34765"/>
    <lineage>
        <taxon>Eukaryota</taxon>
        <taxon>Metazoa</taxon>
        <taxon>Chordata</taxon>
        <taxon>Tunicata</taxon>
        <taxon>Appendicularia</taxon>
        <taxon>Copelata</taxon>
        <taxon>Oikopleuridae</taxon>
        <taxon>Oikopleura</taxon>
    </lineage>
</organism>
<dbReference type="AlphaFoldDB" id="E4XJT0"/>
<protein>
    <submittedName>
        <fullName evidence="1">Uncharacterized protein</fullName>
    </submittedName>
</protein>
<dbReference type="Proteomes" id="UP000001307">
    <property type="component" value="Unassembled WGS sequence"/>
</dbReference>
<dbReference type="OrthoDB" id="10343518at2759"/>
<dbReference type="InParanoid" id="E4XJT0"/>
<reference evidence="1" key="1">
    <citation type="journal article" date="2010" name="Science">
        <title>Plasticity of animal genome architecture unmasked by rapid evolution of a pelagic tunicate.</title>
        <authorList>
            <person name="Denoeud F."/>
            <person name="Henriet S."/>
            <person name="Mungpakdee S."/>
            <person name="Aury J.M."/>
            <person name="Da Silva C."/>
            <person name="Brinkmann H."/>
            <person name="Mikhaleva J."/>
            <person name="Olsen L.C."/>
            <person name="Jubin C."/>
            <person name="Canestro C."/>
            <person name="Bouquet J.M."/>
            <person name="Danks G."/>
            <person name="Poulain J."/>
            <person name="Campsteijn C."/>
            <person name="Adamski M."/>
            <person name="Cross I."/>
            <person name="Yadetie F."/>
            <person name="Muffato M."/>
            <person name="Louis A."/>
            <person name="Butcher S."/>
            <person name="Tsagkogeorga G."/>
            <person name="Konrad A."/>
            <person name="Singh S."/>
            <person name="Jensen M.F."/>
            <person name="Cong E.H."/>
            <person name="Eikeseth-Otteraa H."/>
            <person name="Noel B."/>
            <person name="Anthouard V."/>
            <person name="Porcel B.M."/>
            <person name="Kachouri-Lafond R."/>
            <person name="Nishino A."/>
            <person name="Ugolini M."/>
            <person name="Chourrout P."/>
            <person name="Nishida H."/>
            <person name="Aasland R."/>
            <person name="Huzurbazar S."/>
            <person name="Westhof E."/>
            <person name="Delsuc F."/>
            <person name="Lehrach H."/>
            <person name="Reinhardt R."/>
            <person name="Weissenbach J."/>
            <person name="Roy S.W."/>
            <person name="Artiguenave F."/>
            <person name="Postlethwait J.H."/>
            <person name="Manak J.R."/>
            <person name="Thompson E.M."/>
            <person name="Jaillon O."/>
            <person name="Du Pasquier L."/>
            <person name="Boudinot P."/>
            <person name="Liberles D.A."/>
            <person name="Volff J.N."/>
            <person name="Philippe H."/>
            <person name="Lenhard B."/>
            <person name="Roest Crollius H."/>
            <person name="Wincker P."/>
            <person name="Chourrout D."/>
        </authorList>
    </citation>
    <scope>NUCLEOTIDE SEQUENCE [LARGE SCALE GENOMIC DNA]</scope>
</reference>
<accession>E4XJT0</accession>
<proteinExistence type="predicted"/>
<gene>
    <name evidence="1" type="ORF">GSOID_T00012885001</name>
</gene>
<sequence length="447" mass="50737">MNLCLPRWSVSIYSMSKRKHSSAVEQTDSASSHLTTVSDMGQDIRYKHFENIKKCFKYVDRAVQEYIESMIKLNFGDDVTQSLYETLDDNKRGNPRLSVGVPKELALDKALNEACCRFYLPKGYTATDGKYDTACLKAILNNCMIFDGWFVPQGEGWFQKFHTVGQVRNQVVGHNATQRIEADEALAYLSTIQDMFPQLFEIFSELKDVECRVKRCHECCDEIEKISFATIDAILEISEDPKIVNLFLLSKALLDAFCKFAVKKFVAESYIKEKLSSCKFLTFQKKIFLSLYGQMEKKKIKSEEKLLTVFSKHLNNVPDWADIFQPISKFLNITIGDNLQLNVTKQSAEKKCNDVLVGSAFTTFLENADRRGKSSKAEYVYIVQLAQKKNGTDTLDSNGTNVLVPKGQTYEAYLANKVSTPVELFPEFDNLNGVLLSTDAISLSFSR</sequence>
<name>E4XJT0_OIKDI</name>
<keyword evidence="2" id="KW-1185">Reference proteome</keyword>
<evidence type="ECO:0000313" key="1">
    <source>
        <dbReference type="EMBL" id="CBY24716.1"/>
    </source>
</evidence>